<sequence>MAYAPIHPTPLSIITEVEFLVAVEKEGHSYNATASEIDTQNTSSQRQKWACPSQADDPSIEVLHQCKAVLSRDNNSVIIRHNEAHLTERSWQSARFDSWIVQPSHSSFASSSSPKQYDWSGVKLRSPLIHEPRLKGGDPSSLPVGRCVEALRSAVLIHVNSTCRFSISLRPRGGFTLVQAKKLATLVWLTERDLLVPLRHLSGDAVVVCPRPVTTTSLTAVSRHGQTDVGKTLDPLLEGIMKSHLPTGLKDAVAQGCLQKLWACPDLAHLSRALRDRHHSALAFALYVHDDDEAEDSSTSRCAVASFRCALWHPRLGLDVSPQWTDLVLAFGRAMSLTSEPFRSLVAEMDEINRIGRTGGVETACHRTRLMKALGVDDARCAEWEGILTDCRNGA</sequence>
<dbReference type="Proteomes" id="UP000030816">
    <property type="component" value="Unassembled WGS sequence"/>
</dbReference>
<dbReference type="OrthoDB" id="412402at2759"/>
<protein>
    <submittedName>
        <fullName evidence="1">Uncharacterized protein</fullName>
    </submittedName>
</protein>
<dbReference type="AlphaFoldDB" id="A0A0B2WV74"/>
<dbReference type="RefSeq" id="XP_040678605.1">
    <property type="nucleotide sequence ID" value="XM_040823352.1"/>
</dbReference>
<evidence type="ECO:0000313" key="1">
    <source>
        <dbReference type="EMBL" id="KHN97539.1"/>
    </source>
</evidence>
<evidence type="ECO:0000313" key="2">
    <source>
        <dbReference type="Proteomes" id="UP000030816"/>
    </source>
</evidence>
<reference evidence="1 2" key="1">
    <citation type="journal article" date="2014" name="Proc. Natl. Acad. Sci. U.S.A.">
        <title>Trajectory and genomic determinants of fungal-pathogen speciation and host adaptation.</title>
        <authorList>
            <person name="Hu X."/>
            <person name="Xiao G."/>
            <person name="Zheng P."/>
            <person name="Shang Y."/>
            <person name="Su Y."/>
            <person name="Zhang X."/>
            <person name="Liu X."/>
            <person name="Zhan S."/>
            <person name="St Leger R.J."/>
            <person name="Wang C."/>
        </authorList>
    </citation>
    <scope>NUCLEOTIDE SEQUENCE [LARGE SCALE GENOMIC DNA]</scope>
    <source>
        <strain evidence="1 2">ARSEF 1941</strain>
    </source>
</reference>
<proteinExistence type="predicted"/>
<gene>
    <name evidence="1" type="ORF">MAM_04554</name>
</gene>
<dbReference type="GeneID" id="63739009"/>
<dbReference type="EMBL" id="AZHE01000010">
    <property type="protein sequence ID" value="KHN97539.1"/>
    <property type="molecule type" value="Genomic_DNA"/>
</dbReference>
<keyword evidence="2" id="KW-1185">Reference proteome</keyword>
<comment type="caution">
    <text evidence="1">The sequence shown here is derived from an EMBL/GenBank/DDBJ whole genome shotgun (WGS) entry which is preliminary data.</text>
</comment>
<organism evidence="1 2">
    <name type="scientific">Metarhizium album (strain ARSEF 1941)</name>
    <dbReference type="NCBI Taxonomy" id="1081103"/>
    <lineage>
        <taxon>Eukaryota</taxon>
        <taxon>Fungi</taxon>
        <taxon>Dikarya</taxon>
        <taxon>Ascomycota</taxon>
        <taxon>Pezizomycotina</taxon>
        <taxon>Sordariomycetes</taxon>
        <taxon>Hypocreomycetidae</taxon>
        <taxon>Hypocreales</taxon>
        <taxon>Clavicipitaceae</taxon>
        <taxon>Metarhizium</taxon>
    </lineage>
</organism>
<dbReference type="HOGENOM" id="CLU_065014_0_0_1"/>
<accession>A0A0B2WV74</accession>
<name>A0A0B2WV74_METAS</name>